<reference evidence="4" key="1">
    <citation type="submission" date="2020-03" db="EMBL/GenBank/DDBJ databases">
        <title>A high-quality chromosome-level genome assembly of a woody plant with both climbing and erect habits, Rhamnella rubrinervis.</title>
        <authorList>
            <person name="Lu Z."/>
            <person name="Yang Y."/>
            <person name="Zhu X."/>
            <person name="Sun Y."/>
        </authorList>
    </citation>
    <scope>NUCLEOTIDE SEQUENCE</scope>
    <source>
        <strain evidence="4">BYM</strain>
        <tissue evidence="4">Leaf</tissue>
    </source>
</reference>
<dbReference type="InterPro" id="IPR002182">
    <property type="entry name" value="NB-ARC"/>
</dbReference>
<name>A0A8K0E238_9ROSA</name>
<dbReference type="InterPro" id="IPR008808">
    <property type="entry name" value="Powdery_mildew-R_dom"/>
</dbReference>
<dbReference type="Gene3D" id="1.10.10.10">
    <property type="entry name" value="Winged helix-like DNA-binding domain superfamily/Winged helix DNA-binding domain"/>
    <property type="match status" value="1"/>
</dbReference>
<comment type="similarity">
    <text evidence="1">Belongs to the disease resistance NB-LRR family.</text>
</comment>
<comment type="caution">
    <text evidence="4">The sequence shown here is derived from an EMBL/GenBank/DDBJ whole genome shotgun (WGS) entry which is preliminary data.</text>
</comment>
<dbReference type="Gene3D" id="3.80.10.10">
    <property type="entry name" value="Ribonuclease Inhibitor"/>
    <property type="match status" value="2"/>
</dbReference>
<dbReference type="PANTHER" id="PTHR36766">
    <property type="entry name" value="PLANT BROAD-SPECTRUM MILDEW RESISTANCE PROTEIN RPW8"/>
    <property type="match status" value="1"/>
</dbReference>
<accession>A0A8K0E238</accession>
<dbReference type="InterPro" id="IPR032675">
    <property type="entry name" value="LRR_dom_sf"/>
</dbReference>
<proteinExistence type="inferred from homology"/>
<protein>
    <recommendedName>
        <fullName evidence="3">RPW8 domain-containing protein</fullName>
    </recommendedName>
</protein>
<evidence type="ECO:0000313" key="4">
    <source>
        <dbReference type="EMBL" id="KAF3438901.1"/>
    </source>
</evidence>
<dbReference type="InterPro" id="IPR036388">
    <property type="entry name" value="WH-like_DNA-bd_sf"/>
</dbReference>
<evidence type="ECO:0000256" key="2">
    <source>
        <dbReference type="ARBA" id="ARBA00022821"/>
    </source>
</evidence>
<keyword evidence="5" id="KW-1185">Reference proteome</keyword>
<dbReference type="Proteomes" id="UP000796880">
    <property type="component" value="Unassembled WGS sequence"/>
</dbReference>
<dbReference type="Pfam" id="PF05659">
    <property type="entry name" value="RPW8"/>
    <property type="match status" value="1"/>
</dbReference>
<feature type="domain" description="RPW8" evidence="3">
    <location>
        <begin position="1"/>
        <end position="150"/>
    </location>
</feature>
<dbReference type="Gene3D" id="3.40.50.300">
    <property type="entry name" value="P-loop containing nucleotide triphosphate hydrolases"/>
    <property type="match status" value="1"/>
</dbReference>
<dbReference type="AlphaFoldDB" id="A0A8K0E238"/>
<dbReference type="GO" id="GO:0043531">
    <property type="term" value="F:ADP binding"/>
    <property type="evidence" value="ECO:0007669"/>
    <property type="project" value="InterPro"/>
</dbReference>
<keyword evidence="2" id="KW-0611">Plant defense</keyword>
<dbReference type="InterPro" id="IPR027417">
    <property type="entry name" value="P-loop_NTPase"/>
</dbReference>
<dbReference type="Pfam" id="PF00931">
    <property type="entry name" value="NB-ARC"/>
    <property type="match status" value="1"/>
</dbReference>
<dbReference type="SUPFAM" id="SSF52540">
    <property type="entry name" value="P-loop containing nucleoside triphosphate hydrolases"/>
    <property type="match status" value="1"/>
</dbReference>
<dbReference type="OrthoDB" id="2016095at2759"/>
<dbReference type="Pfam" id="PF00560">
    <property type="entry name" value="LRR_1"/>
    <property type="match status" value="1"/>
</dbReference>
<dbReference type="PROSITE" id="PS51153">
    <property type="entry name" value="RPW8"/>
    <property type="match status" value="1"/>
</dbReference>
<dbReference type="PRINTS" id="PR00364">
    <property type="entry name" value="DISEASERSIST"/>
</dbReference>
<dbReference type="EMBL" id="VOIH02000008">
    <property type="protein sequence ID" value="KAF3438901.1"/>
    <property type="molecule type" value="Genomic_DNA"/>
</dbReference>
<evidence type="ECO:0000313" key="5">
    <source>
        <dbReference type="Proteomes" id="UP000796880"/>
    </source>
</evidence>
<sequence>MAEAAFAGAAVGTAFAALYDVIKVTVIKNAKFKPISKEISGTVEALKPLIDDIIKFNKQLDLPPNETSGFDEKLKKGADLLVKCSKVHRCNFCVKPHYFDELQELDASLNGWMDILKVQHVRDVKKDKEIVRQMHQKVFGNEGNQGANNRTTLTANCDVPDKLPSLVVGLDGPLEELKKRLLSSGESLLVVTGLGGSGKTLLAQKFCHDPLVKGRFNDNIFFVTVSKPPPSVSDIVQQLYKRSRHNVPNLIDEAEAVNHLEILLNKIGGTTPILLVLDDVWAGSESLVQKFVFQRPEFKILVTSRCELQGFGPPDFAPSYHLNPLNDKNARTLFCHWASLEDGNSGISDLTVNKIVDYYKISSRAIKIVGQSLYEKPVEFWQRKLGSLSSRLSSESELLACLQSSLDALNVKLKECFIDLGSFPEDQRIPAPILIDMWMELYELNEETDAIVNLFNLTTWNLANLVITREDHNEKDGYYSEHFVTQPCLLRDLANHQSSQDPVEQRERLIMDLSGDKHPKWWKEHKEQQFNTRLLSISTDEKFSSKWFNMKLPKAEVLVLNFRSKDYALPKFVEEMENLKVLIVTNYSSIPADLRNFQLLGSLEDLRRIRLEHISIPSLSLVSLENLQKISFYNCNIDVAFSNCSTKISDLFPNLTEMNMDFCNDLVELPAEICDIETLEKLTISHCPNLRALPEEIGNLENLKGLRLRSCNSLVGLPDSICKLSNITFLDISDCNSIESLPEDIGNLRNLSKLNMKHCSSLQELPWSVSSLTRLEDVICDGKNKELWKPFLPNLPHTTIRSATSA</sequence>
<dbReference type="PANTHER" id="PTHR36766:SF3">
    <property type="entry name" value="RPW8 DOMAIN-CONTAINING PROTEIN"/>
    <property type="match status" value="1"/>
</dbReference>
<dbReference type="SUPFAM" id="SSF52047">
    <property type="entry name" value="RNI-like"/>
    <property type="match status" value="1"/>
</dbReference>
<dbReference type="GO" id="GO:0006952">
    <property type="term" value="P:defense response"/>
    <property type="evidence" value="ECO:0007669"/>
    <property type="project" value="UniProtKB-KW"/>
</dbReference>
<organism evidence="4 5">
    <name type="scientific">Rhamnella rubrinervis</name>
    <dbReference type="NCBI Taxonomy" id="2594499"/>
    <lineage>
        <taxon>Eukaryota</taxon>
        <taxon>Viridiplantae</taxon>
        <taxon>Streptophyta</taxon>
        <taxon>Embryophyta</taxon>
        <taxon>Tracheophyta</taxon>
        <taxon>Spermatophyta</taxon>
        <taxon>Magnoliopsida</taxon>
        <taxon>eudicotyledons</taxon>
        <taxon>Gunneridae</taxon>
        <taxon>Pentapetalae</taxon>
        <taxon>rosids</taxon>
        <taxon>fabids</taxon>
        <taxon>Rosales</taxon>
        <taxon>Rhamnaceae</taxon>
        <taxon>rhamnoid group</taxon>
        <taxon>Rhamneae</taxon>
        <taxon>Rhamnella</taxon>
    </lineage>
</organism>
<evidence type="ECO:0000259" key="3">
    <source>
        <dbReference type="PROSITE" id="PS51153"/>
    </source>
</evidence>
<evidence type="ECO:0000256" key="1">
    <source>
        <dbReference type="ARBA" id="ARBA00008894"/>
    </source>
</evidence>
<gene>
    <name evidence="4" type="ORF">FNV43_RR17176</name>
</gene>
<dbReference type="InterPro" id="IPR001611">
    <property type="entry name" value="Leu-rich_rpt"/>
</dbReference>